<evidence type="ECO:0000256" key="1">
    <source>
        <dbReference type="SAM" id="MobiDB-lite"/>
    </source>
</evidence>
<proteinExistence type="predicted"/>
<evidence type="ECO:0000313" key="2">
    <source>
        <dbReference type="EMBL" id="KAB1228098.1"/>
    </source>
</evidence>
<comment type="caution">
    <text evidence="2">The sequence shown here is derived from an EMBL/GenBank/DDBJ whole genome shotgun (WGS) entry which is preliminary data.</text>
</comment>
<evidence type="ECO:0000313" key="3">
    <source>
        <dbReference type="Proteomes" id="UP000516437"/>
    </source>
</evidence>
<dbReference type="EMBL" id="RXIC02000012">
    <property type="protein sequence ID" value="KAB1228098.1"/>
    <property type="molecule type" value="Genomic_DNA"/>
</dbReference>
<dbReference type="AlphaFoldDB" id="A0A6A1WWP9"/>
<name>A0A6A1WWP9_9ROSI</name>
<keyword evidence="3" id="KW-1185">Reference proteome</keyword>
<reference evidence="2 3" key="1">
    <citation type="journal article" date="2019" name="Plant Biotechnol. J.">
        <title>The red bayberry genome and genetic basis of sex determination.</title>
        <authorList>
            <person name="Jia H.M."/>
            <person name="Jia H.J."/>
            <person name="Cai Q.L."/>
            <person name="Wang Y."/>
            <person name="Zhao H.B."/>
            <person name="Yang W.F."/>
            <person name="Wang G.Y."/>
            <person name="Li Y.H."/>
            <person name="Zhan D.L."/>
            <person name="Shen Y.T."/>
            <person name="Niu Q.F."/>
            <person name="Chang L."/>
            <person name="Qiu J."/>
            <person name="Zhao L."/>
            <person name="Xie H.B."/>
            <person name="Fu W.Y."/>
            <person name="Jin J."/>
            <person name="Li X.W."/>
            <person name="Jiao Y."/>
            <person name="Zhou C.C."/>
            <person name="Tu T."/>
            <person name="Chai C.Y."/>
            <person name="Gao J.L."/>
            <person name="Fan L.J."/>
            <person name="van de Weg E."/>
            <person name="Wang J.Y."/>
            <person name="Gao Z.S."/>
        </authorList>
    </citation>
    <scope>NUCLEOTIDE SEQUENCE [LARGE SCALE GENOMIC DNA]</scope>
    <source>
        <tissue evidence="2">Leaves</tissue>
    </source>
</reference>
<accession>A0A6A1WWP9</accession>
<feature type="region of interest" description="Disordered" evidence="1">
    <location>
        <begin position="147"/>
        <end position="200"/>
    </location>
</feature>
<sequence length="294" mass="32119">MASSGSGLREAEGNLAYKGSVSNRTQTHLAELRLKYYVAPTIVLRVPKYKERVMCPEGDEIAFFEEVLQVGARFPLTRDMLQLLWLRMGVVCSRVFHLTIRAVTRSSFLSLVKGGNTFWEKKILLGFNTLGEYLLLGCTEVRSKRKMLKPRGGKPLKAVPGRKLSPTNSVSRSPSMTACETRSGATASETRSGAARRRVVSPSLSSDDLEVVKEVPAPAVVLSSKPQTPLSKRRLGLLDEKVTEEEEEGRDLSFAGQGKGLADCHSKAAARTEVLLGNHPLPLLGGSHSLNCKK</sequence>
<protein>
    <submittedName>
        <fullName evidence="2">Uncharacterized protein</fullName>
    </submittedName>
</protein>
<dbReference type="Proteomes" id="UP000516437">
    <property type="component" value="Unassembled WGS sequence"/>
</dbReference>
<organism evidence="2 3">
    <name type="scientific">Morella rubra</name>
    <name type="common">Chinese bayberry</name>
    <dbReference type="NCBI Taxonomy" id="262757"/>
    <lineage>
        <taxon>Eukaryota</taxon>
        <taxon>Viridiplantae</taxon>
        <taxon>Streptophyta</taxon>
        <taxon>Embryophyta</taxon>
        <taxon>Tracheophyta</taxon>
        <taxon>Spermatophyta</taxon>
        <taxon>Magnoliopsida</taxon>
        <taxon>eudicotyledons</taxon>
        <taxon>Gunneridae</taxon>
        <taxon>Pentapetalae</taxon>
        <taxon>rosids</taxon>
        <taxon>fabids</taxon>
        <taxon>Fagales</taxon>
        <taxon>Myricaceae</taxon>
        <taxon>Morella</taxon>
    </lineage>
</organism>
<dbReference type="OrthoDB" id="671678at2759"/>
<feature type="compositionally biased region" description="Polar residues" evidence="1">
    <location>
        <begin position="165"/>
        <end position="191"/>
    </location>
</feature>
<gene>
    <name evidence="2" type="ORF">CJ030_MR4G013700</name>
</gene>